<gene>
    <name evidence="8" type="ORF">ElyMa_001301800</name>
</gene>
<dbReference type="SUPFAM" id="SSF57667">
    <property type="entry name" value="beta-beta-alpha zinc fingers"/>
    <property type="match status" value="1"/>
</dbReference>
<organism evidence="8 9">
    <name type="scientific">Elysia marginata</name>
    <dbReference type="NCBI Taxonomy" id="1093978"/>
    <lineage>
        <taxon>Eukaryota</taxon>
        <taxon>Metazoa</taxon>
        <taxon>Spiralia</taxon>
        <taxon>Lophotrochozoa</taxon>
        <taxon>Mollusca</taxon>
        <taxon>Gastropoda</taxon>
        <taxon>Heterobranchia</taxon>
        <taxon>Euthyneura</taxon>
        <taxon>Panpulmonata</taxon>
        <taxon>Sacoglossa</taxon>
        <taxon>Placobranchoidea</taxon>
        <taxon>Plakobranchidae</taxon>
        <taxon>Elysia</taxon>
    </lineage>
</organism>
<feature type="compositionally biased region" description="Polar residues" evidence="6">
    <location>
        <begin position="152"/>
        <end position="167"/>
    </location>
</feature>
<sequence>MRSAFFPFSKGERPYSCDYPGCSRAFCQSGQLKTHQRLHTGEKPFACVVEGCTSRFTHANRHCSQHPNAALKRLDADLDHVKKLCEEEPNPEVRRWFIRYIKHCQERSVPKSPHKKTPQNDLHQSESRLQKMPTRIGAVVRSWSLPRIPSPHSLTTHTSPQRLTPPTLQVPLKLSTPSPPPPLLQPPVKLTKLNSSPPLPPPKLSPVIDLTLSTASNPHHAPLDLQSLPSRHSSASSVESCSSSGVSSMTSSCSSHSGAQAVPPSPTPFLSFSPPSRGAYQVEYTQPPPGIPHACTQDAAETHLILSSHMVLQGQHNDGYSFAYQAPSISNSTRTAMFTQSLSNKVVRVTETSRPIFTQPHVFKSLALTTFDKPSQLSISSPVSISKLLAKAPSPTGPAQSPVQTVSPVPSSSLPFSSQPSPSQPTTLQENEETTTSSLNKPMSVDATDSMCYRTTPKNREKDRYISALALIELSKR</sequence>
<feature type="region of interest" description="Disordered" evidence="6">
    <location>
        <begin position="392"/>
        <end position="458"/>
    </location>
</feature>
<feature type="region of interest" description="Disordered" evidence="6">
    <location>
        <begin position="147"/>
        <end position="205"/>
    </location>
</feature>
<keyword evidence="4" id="KW-0862">Zinc</keyword>
<feature type="compositionally biased region" description="Low complexity" evidence="6">
    <location>
        <begin position="230"/>
        <end position="259"/>
    </location>
</feature>
<dbReference type="PANTHER" id="PTHR14003:SF26">
    <property type="entry name" value="ZINC FINGER PROTEIN 367"/>
    <property type="match status" value="1"/>
</dbReference>
<dbReference type="GO" id="GO:0000981">
    <property type="term" value="F:DNA-binding transcription factor activity, RNA polymerase II-specific"/>
    <property type="evidence" value="ECO:0007669"/>
    <property type="project" value="TreeGrafter"/>
</dbReference>
<dbReference type="Proteomes" id="UP000762676">
    <property type="component" value="Unassembled WGS sequence"/>
</dbReference>
<evidence type="ECO:0000313" key="9">
    <source>
        <dbReference type="Proteomes" id="UP000762676"/>
    </source>
</evidence>
<evidence type="ECO:0000256" key="3">
    <source>
        <dbReference type="ARBA" id="ARBA00022771"/>
    </source>
</evidence>
<dbReference type="PANTHER" id="PTHR14003">
    <property type="entry name" value="TRANSCRIPTIONAL REPRESSOR PROTEIN YY"/>
    <property type="match status" value="1"/>
</dbReference>
<evidence type="ECO:0000256" key="1">
    <source>
        <dbReference type="ARBA" id="ARBA00022723"/>
    </source>
</evidence>
<comment type="caution">
    <text evidence="8">The sequence shown here is derived from an EMBL/GenBank/DDBJ whole genome shotgun (WGS) entry which is preliminary data.</text>
</comment>
<dbReference type="GO" id="GO:0031519">
    <property type="term" value="C:PcG protein complex"/>
    <property type="evidence" value="ECO:0007669"/>
    <property type="project" value="TreeGrafter"/>
</dbReference>
<dbReference type="GO" id="GO:0000978">
    <property type="term" value="F:RNA polymerase II cis-regulatory region sequence-specific DNA binding"/>
    <property type="evidence" value="ECO:0007669"/>
    <property type="project" value="TreeGrafter"/>
</dbReference>
<evidence type="ECO:0000256" key="6">
    <source>
        <dbReference type="SAM" id="MobiDB-lite"/>
    </source>
</evidence>
<dbReference type="Gene3D" id="3.30.160.60">
    <property type="entry name" value="Classic Zinc Finger"/>
    <property type="match status" value="2"/>
</dbReference>
<feature type="domain" description="C2H2-type" evidence="7">
    <location>
        <begin position="15"/>
        <end position="44"/>
    </location>
</feature>
<name>A0AAV4IE98_9GAST</name>
<evidence type="ECO:0000256" key="5">
    <source>
        <dbReference type="PROSITE-ProRule" id="PRU00042"/>
    </source>
</evidence>
<keyword evidence="9" id="KW-1185">Reference proteome</keyword>
<reference evidence="8 9" key="1">
    <citation type="journal article" date="2021" name="Elife">
        <title>Chloroplast acquisition without the gene transfer in kleptoplastic sea slugs, Plakobranchus ocellatus.</title>
        <authorList>
            <person name="Maeda T."/>
            <person name="Takahashi S."/>
            <person name="Yoshida T."/>
            <person name="Shimamura S."/>
            <person name="Takaki Y."/>
            <person name="Nagai Y."/>
            <person name="Toyoda A."/>
            <person name="Suzuki Y."/>
            <person name="Arimoto A."/>
            <person name="Ishii H."/>
            <person name="Satoh N."/>
            <person name="Nishiyama T."/>
            <person name="Hasebe M."/>
            <person name="Maruyama T."/>
            <person name="Minagawa J."/>
            <person name="Obokata J."/>
            <person name="Shigenobu S."/>
        </authorList>
    </citation>
    <scope>NUCLEOTIDE SEQUENCE [LARGE SCALE GENOMIC DNA]</scope>
</reference>
<feature type="region of interest" description="Disordered" evidence="6">
    <location>
        <begin position="219"/>
        <end position="271"/>
    </location>
</feature>
<dbReference type="GO" id="GO:0008270">
    <property type="term" value="F:zinc ion binding"/>
    <property type="evidence" value="ECO:0007669"/>
    <property type="project" value="UniProtKB-KW"/>
</dbReference>
<dbReference type="EMBL" id="BMAT01002581">
    <property type="protein sequence ID" value="GFS09571.1"/>
    <property type="molecule type" value="Genomic_DNA"/>
</dbReference>
<feature type="compositionally biased region" description="Low complexity" evidence="6">
    <location>
        <begin position="400"/>
        <end position="429"/>
    </location>
</feature>
<dbReference type="FunFam" id="3.30.160.60:FF:000474">
    <property type="entry name" value="zinc finger protein 367"/>
    <property type="match status" value="1"/>
</dbReference>
<dbReference type="PROSITE" id="PS00028">
    <property type="entry name" value="ZINC_FINGER_C2H2_1"/>
    <property type="match status" value="1"/>
</dbReference>
<proteinExistence type="predicted"/>
<dbReference type="SMART" id="SM00355">
    <property type="entry name" value="ZnF_C2H2"/>
    <property type="match status" value="2"/>
</dbReference>
<evidence type="ECO:0000259" key="7">
    <source>
        <dbReference type="PROSITE" id="PS50157"/>
    </source>
</evidence>
<keyword evidence="3 5" id="KW-0863">Zinc-finger</keyword>
<dbReference type="AlphaFoldDB" id="A0AAV4IE98"/>
<accession>A0AAV4IE98</accession>
<protein>
    <submittedName>
        <fullName evidence="8">Zinc finger protein</fullName>
    </submittedName>
</protein>
<evidence type="ECO:0000313" key="8">
    <source>
        <dbReference type="EMBL" id="GFS09571.1"/>
    </source>
</evidence>
<dbReference type="GO" id="GO:0000785">
    <property type="term" value="C:chromatin"/>
    <property type="evidence" value="ECO:0007669"/>
    <property type="project" value="TreeGrafter"/>
</dbReference>
<evidence type="ECO:0000256" key="2">
    <source>
        <dbReference type="ARBA" id="ARBA00022737"/>
    </source>
</evidence>
<dbReference type="InterPro" id="IPR013087">
    <property type="entry name" value="Znf_C2H2_type"/>
</dbReference>
<dbReference type="GO" id="GO:0005667">
    <property type="term" value="C:transcription regulator complex"/>
    <property type="evidence" value="ECO:0007669"/>
    <property type="project" value="TreeGrafter"/>
</dbReference>
<evidence type="ECO:0000256" key="4">
    <source>
        <dbReference type="ARBA" id="ARBA00022833"/>
    </source>
</evidence>
<dbReference type="PROSITE" id="PS50157">
    <property type="entry name" value="ZINC_FINGER_C2H2_2"/>
    <property type="match status" value="1"/>
</dbReference>
<keyword evidence="1" id="KW-0479">Metal-binding</keyword>
<keyword evidence="2" id="KW-0677">Repeat</keyword>
<dbReference type="InterPro" id="IPR036236">
    <property type="entry name" value="Znf_C2H2_sf"/>
</dbReference>
<feature type="compositionally biased region" description="Low complexity" evidence="6">
    <location>
        <begin position="186"/>
        <end position="196"/>
    </location>
</feature>
<feature type="region of interest" description="Disordered" evidence="6">
    <location>
        <begin position="108"/>
        <end position="130"/>
    </location>
</feature>